<organism evidence="1 2">
    <name type="scientific">Melastoma candidum</name>
    <dbReference type="NCBI Taxonomy" id="119954"/>
    <lineage>
        <taxon>Eukaryota</taxon>
        <taxon>Viridiplantae</taxon>
        <taxon>Streptophyta</taxon>
        <taxon>Embryophyta</taxon>
        <taxon>Tracheophyta</taxon>
        <taxon>Spermatophyta</taxon>
        <taxon>Magnoliopsida</taxon>
        <taxon>eudicotyledons</taxon>
        <taxon>Gunneridae</taxon>
        <taxon>Pentapetalae</taxon>
        <taxon>rosids</taxon>
        <taxon>malvids</taxon>
        <taxon>Myrtales</taxon>
        <taxon>Melastomataceae</taxon>
        <taxon>Melastomatoideae</taxon>
        <taxon>Melastomateae</taxon>
        <taxon>Melastoma</taxon>
    </lineage>
</organism>
<sequence length="102" mass="11012">MKVAFILLLLFSSLAVLGETYMRPSSFAFYDGASHADGASPLDKLRLNRKLLEEEAAVLEDYGLIDPAPATKTSVGPRPIDHGTPLIPYLPQQPPPTPPLPS</sequence>
<evidence type="ECO:0000313" key="2">
    <source>
        <dbReference type="Proteomes" id="UP001057402"/>
    </source>
</evidence>
<proteinExistence type="predicted"/>
<dbReference type="EMBL" id="CM042889">
    <property type="protein sequence ID" value="KAI4321069.1"/>
    <property type="molecule type" value="Genomic_DNA"/>
</dbReference>
<evidence type="ECO:0000313" key="1">
    <source>
        <dbReference type="EMBL" id="KAI4321069.1"/>
    </source>
</evidence>
<name>A0ACB9MCM3_9MYRT</name>
<comment type="caution">
    <text evidence="1">The sequence shown here is derived from an EMBL/GenBank/DDBJ whole genome shotgun (WGS) entry which is preliminary data.</text>
</comment>
<dbReference type="Proteomes" id="UP001057402">
    <property type="component" value="Chromosome 10"/>
</dbReference>
<keyword evidence="2" id="KW-1185">Reference proteome</keyword>
<reference evidence="2" key="1">
    <citation type="journal article" date="2023" name="Front. Plant Sci.">
        <title>Chromosomal-level genome assembly of Melastoma candidum provides insights into trichome evolution.</title>
        <authorList>
            <person name="Zhong Y."/>
            <person name="Wu W."/>
            <person name="Sun C."/>
            <person name="Zou P."/>
            <person name="Liu Y."/>
            <person name="Dai S."/>
            <person name="Zhou R."/>
        </authorList>
    </citation>
    <scope>NUCLEOTIDE SEQUENCE [LARGE SCALE GENOMIC DNA]</scope>
</reference>
<protein>
    <submittedName>
        <fullName evidence="1">Uncharacterized protein</fullName>
    </submittedName>
</protein>
<accession>A0ACB9MCM3</accession>
<gene>
    <name evidence="1" type="ORF">MLD38_034490</name>
</gene>